<feature type="transmembrane region" description="Helical" evidence="10">
    <location>
        <begin position="136"/>
        <end position="165"/>
    </location>
</feature>
<evidence type="ECO:0000256" key="5">
    <source>
        <dbReference type="ARBA" id="ARBA00022824"/>
    </source>
</evidence>
<keyword evidence="9 10" id="KW-0472">Membrane</keyword>
<feature type="transmembrane region" description="Helical" evidence="10">
    <location>
        <begin position="185"/>
        <end position="211"/>
    </location>
</feature>
<comment type="function">
    <text evidence="10">Mediator of sterol homeostasis involved in sterol uptake, trafficking and distribution into membranes.</text>
</comment>
<evidence type="ECO:0000313" key="12">
    <source>
        <dbReference type="Proteomes" id="UP000001861"/>
    </source>
</evidence>
<feature type="transmembrane region" description="Helical" evidence="10">
    <location>
        <begin position="281"/>
        <end position="302"/>
    </location>
</feature>
<dbReference type="VEuPathDB" id="FungiDB:CC1G_10036"/>
<dbReference type="Pfam" id="PF04161">
    <property type="entry name" value="Arv1"/>
    <property type="match status" value="1"/>
</dbReference>
<organism evidence="11 12">
    <name type="scientific">Coprinopsis cinerea (strain Okayama-7 / 130 / ATCC MYA-4618 / FGSC 9003)</name>
    <name type="common">Inky cap fungus</name>
    <name type="synonym">Hormographiella aspergillata</name>
    <dbReference type="NCBI Taxonomy" id="240176"/>
    <lineage>
        <taxon>Eukaryota</taxon>
        <taxon>Fungi</taxon>
        <taxon>Dikarya</taxon>
        <taxon>Basidiomycota</taxon>
        <taxon>Agaricomycotina</taxon>
        <taxon>Agaricomycetes</taxon>
        <taxon>Agaricomycetidae</taxon>
        <taxon>Agaricales</taxon>
        <taxon>Agaricineae</taxon>
        <taxon>Psathyrellaceae</taxon>
        <taxon>Coprinopsis</taxon>
    </lineage>
</organism>
<keyword evidence="10" id="KW-0746">Sphingolipid metabolism</keyword>
<keyword evidence="8 10" id="KW-0443">Lipid metabolism</keyword>
<dbReference type="GO" id="GO:0006665">
    <property type="term" value="P:sphingolipid metabolic process"/>
    <property type="evidence" value="ECO:0007669"/>
    <property type="project" value="UniProtKB-UniRule"/>
</dbReference>
<dbReference type="GO" id="GO:0016125">
    <property type="term" value="P:sterol metabolic process"/>
    <property type="evidence" value="ECO:0007669"/>
    <property type="project" value="UniProtKB-UniRule"/>
</dbReference>
<evidence type="ECO:0000256" key="9">
    <source>
        <dbReference type="ARBA" id="ARBA00023136"/>
    </source>
</evidence>
<dbReference type="Proteomes" id="UP000001861">
    <property type="component" value="Unassembled WGS sequence"/>
</dbReference>
<dbReference type="RefSeq" id="XP_001836542.2">
    <property type="nucleotide sequence ID" value="XM_001836490.2"/>
</dbReference>
<name>A8NUV3_COPC7</name>
<evidence type="ECO:0000256" key="3">
    <source>
        <dbReference type="ARBA" id="ARBA00022448"/>
    </source>
</evidence>
<protein>
    <recommendedName>
        <fullName evidence="10">Protein ARV</fullName>
    </recommendedName>
</protein>
<proteinExistence type="inferred from homology"/>
<sequence>MPICIFCTTATPYLYTTYESEHNLRLEECRNCKAFVDPYVEFDALTLFIDLILLKRGVFRHLLYNRGSEPRRLNAGEPKKPPKKSACRERELNRKALLLKLAGGLVLLDSYIRWCYLNPIPASEPIIWTGPLVTQFFLIFAGTLIESLAFQLSILFLTFLVLKLVDTYRLWRYKKVAHSDPRQQFTFSLIPLSLSYASLTKYFLLFLLTIWPPSSAYPTSTQATLSPTWLEALFPNSVWVNKVLHLLDDDKLDKEWLVRNVVGGMSAGFGLRVVLDDVPSLFTTLIILVGWVVKTVVSNAVGRRIGDATLRRAWRTYSIP</sequence>
<dbReference type="EMBL" id="AACS02000004">
    <property type="protein sequence ID" value="EAU85250.2"/>
    <property type="molecule type" value="Genomic_DNA"/>
</dbReference>
<evidence type="ECO:0000256" key="4">
    <source>
        <dbReference type="ARBA" id="ARBA00022692"/>
    </source>
</evidence>
<dbReference type="eggNOG" id="KOG3134">
    <property type="taxonomic scope" value="Eukaryota"/>
</dbReference>
<evidence type="ECO:0000256" key="2">
    <source>
        <dbReference type="ARBA" id="ARBA00009187"/>
    </source>
</evidence>
<dbReference type="GeneID" id="6013088"/>
<evidence type="ECO:0000313" key="11">
    <source>
        <dbReference type="EMBL" id="EAU85250.2"/>
    </source>
</evidence>
<dbReference type="InParanoid" id="A8NUV3"/>
<comment type="subcellular location">
    <subcellularLocation>
        <location evidence="1 10">Endoplasmic reticulum membrane</location>
        <topology evidence="1 10">Multi-pass membrane protein</topology>
    </subcellularLocation>
    <subcellularLocation>
        <location evidence="10">Golgi apparatus membrane</location>
        <topology evidence="10">Multi-pass membrane protein</topology>
    </subcellularLocation>
</comment>
<keyword evidence="5 10" id="KW-0256">Endoplasmic reticulum</keyword>
<comment type="function">
    <text evidence="10">Regulates also the sphingolipid metabolism.</text>
</comment>
<keyword evidence="10" id="KW-0333">Golgi apparatus</keyword>
<comment type="caution">
    <text evidence="11">The sequence shown here is derived from an EMBL/GenBank/DDBJ whole genome shotgun (WGS) entry which is preliminary data.</text>
</comment>
<dbReference type="GO" id="GO:0032541">
    <property type="term" value="C:cortical endoplasmic reticulum"/>
    <property type="evidence" value="ECO:0007669"/>
    <property type="project" value="TreeGrafter"/>
</dbReference>
<dbReference type="GO" id="GO:0097036">
    <property type="term" value="P:regulation of plasma membrane sterol distribution"/>
    <property type="evidence" value="ECO:0007669"/>
    <property type="project" value="UniProtKB-UniRule"/>
</dbReference>
<dbReference type="KEGG" id="cci:CC1G_10036"/>
<comment type="similarity">
    <text evidence="2 10">Belongs to the ARV1 family.</text>
</comment>
<dbReference type="GO" id="GO:0005789">
    <property type="term" value="C:endoplasmic reticulum membrane"/>
    <property type="evidence" value="ECO:0007669"/>
    <property type="project" value="UniProtKB-SubCell"/>
</dbReference>
<evidence type="ECO:0000256" key="7">
    <source>
        <dbReference type="ARBA" id="ARBA00023055"/>
    </source>
</evidence>
<dbReference type="STRING" id="240176.A8NUV3"/>
<keyword evidence="4 10" id="KW-0812">Transmembrane</keyword>
<evidence type="ECO:0000256" key="8">
    <source>
        <dbReference type="ARBA" id="ARBA00023098"/>
    </source>
</evidence>
<dbReference type="InterPro" id="IPR007290">
    <property type="entry name" value="Arv1"/>
</dbReference>
<evidence type="ECO:0000256" key="6">
    <source>
        <dbReference type="ARBA" id="ARBA00022989"/>
    </source>
</evidence>
<keyword evidence="12" id="KW-1185">Reference proteome</keyword>
<keyword evidence="7 10" id="KW-0445">Lipid transport</keyword>
<dbReference type="AlphaFoldDB" id="A8NUV3"/>
<dbReference type="OrthoDB" id="2192830at2759"/>
<evidence type="ECO:0000256" key="10">
    <source>
        <dbReference type="RuleBase" id="RU368065"/>
    </source>
</evidence>
<dbReference type="GO" id="GO:0032366">
    <property type="term" value="P:intracellular sterol transport"/>
    <property type="evidence" value="ECO:0007669"/>
    <property type="project" value="UniProtKB-UniRule"/>
</dbReference>
<keyword evidence="3 10" id="KW-0813">Transport</keyword>
<dbReference type="OMA" id="AFIRWTH"/>
<dbReference type="PANTHER" id="PTHR14467">
    <property type="entry name" value="ARV1"/>
    <property type="match status" value="1"/>
</dbReference>
<dbReference type="GO" id="GO:0000139">
    <property type="term" value="C:Golgi membrane"/>
    <property type="evidence" value="ECO:0007669"/>
    <property type="project" value="UniProtKB-SubCell"/>
</dbReference>
<reference evidence="11 12" key="1">
    <citation type="journal article" date="2010" name="Proc. Natl. Acad. Sci. U.S.A.">
        <title>Insights into evolution of multicellular fungi from the assembled chromosomes of the mushroom Coprinopsis cinerea (Coprinus cinereus).</title>
        <authorList>
            <person name="Stajich J.E."/>
            <person name="Wilke S.K."/>
            <person name="Ahren D."/>
            <person name="Au C.H."/>
            <person name="Birren B.W."/>
            <person name="Borodovsky M."/>
            <person name="Burns C."/>
            <person name="Canback B."/>
            <person name="Casselton L.A."/>
            <person name="Cheng C.K."/>
            <person name="Deng J."/>
            <person name="Dietrich F.S."/>
            <person name="Fargo D.C."/>
            <person name="Farman M.L."/>
            <person name="Gathman A.C."/>
            <person name="Goldberg J."/>
            <person name="Guigo R."/>
            <person name="Hoegger P.J."/>
            <person name="Hooker J.B."/>
            <person name="Huggins A."/>
            <person name="James T.Y."/>
            <person name="Kamada T."/>
            <person name="Kilaru S."/>
            <person name="Kodira C."/>
            <person name="Kues U."/>
            <person name="Kupfer D."/>
            <person name="Kwan H.S."/>
            <person name="Lomsadze A."/>
            <person name="Li W."/>
            <person name="Lilly W.W."/>
            <person name="Ma L.J."/>
            <person name="Mackey A.J."/>
            <person name="Manning G."/>
            <person name="Martin F."/>
            <person name="Muraguchi H."/>
            <person name="Natvig D.O."/>
            <person name="Palmerini H."/>
            <person name="Ramesh M.A."/>
            <person name="Rehmeyer C.J."/>
            <person name="Roe B.A."/>
            <person name="Shenoy N."/>
            <person name="Stanke M."/>
            <person name="Ter-Hovhannisyan V."/>
            <person name="Tunlid A."/>
            <person name="Velagapudi R."/>
            <person name="Vision T.J."/>
            <person name="Zeng Q."/>
            <person name="Zolan M.E."/>
            <person name="Pukkila P.J."/>
        </authorList>
    </citation>
    <scope>NUCLEOTIDE SEQUENCE [LARGE SCALE GENOMIC DNA]</scope>
    <source>
        <strain evidence="12">Okayama-7 / 130 / ATCC MYA-4618 / FGSC 9003</strain>
    </source>
</reference>
<accession>A8NUV3</accession>
<dbReference type="PANTHER" id="PTHR14467:SF0">
    <property type="entry name" value="PROTEIN ARV1"/>
    <property type="match status" value="1"/>
</dbReference>
<dbReference type="HOGENOM" id="CLU_860831_0_0_1"/>
<gene>
    <name evidence="11" type="ORF">CC1G_10036</name>
</gene>
<evidence type="ECO:0000256" key="1">
    <source>
        <dbReference type="ARBA" id="ARBA00004477"/>
    </source>
</evidence>
<keyword evidence="6 10" id="KW-1133">Transmembrane helix</keyword>